<gene>
    <name evidence="1" type="ORF">ACIO7M_11965</name>
</gene>
<comment type="caution">
    <text evidence="1">The sequence shown here is derived from an EMBL/GenBank/DDBJ whole genome shotgun (WGS) entry which is preliminary data.</text>
</comment>
<protein>
    <submittedName>
        <fullName evidence="1">Uncharacterized protein</fullName>
    </submittedName>
</protein>
<dbReference type="RefSeq" id="WP_365516847.1">
    <property type="nucleotide sequence ID" value="NZ_JBFANW010000796.1"/>
</dbReference>
<organism evidence="1 2">
    <name type="scientific">Streptomyces toxytricini</name>
    <name type="common">Actinomyces toxytricini</name>
    <dbReference type="NCBI Taxonomy" id="67369"/>
    <lineage>
        <taxon>Bacteria</taxon>
        <taxon>Bacillati</taxon>
        <taxon>Actinomycetota</taxon>
        <taxon>Actinomycetes</taxon>
        <taxon>Kitasatosporales</taxon>
        <taxon>Streptomycetaceae</taxon>
        <taxon>Streptomyces</taxon>
    </lineage>
</organism>
<evidence type="ECO:0000313" key="2">
    <source>
        <dbReference type="Proteomes" id="UP001617351"/>
    </source>
</evidence>
<accession>A0ABW8EF02</accession>
<dbReference type="Proteomes" id="UP001617351">
    <property type="component" value="Unassembled WGS sequence"/>
</dbReference>
<sequence length="56" mass="5887">MPRTLKFTGEAKNMTVEELESFVKAARAAGAPDGSHITAVVSTSGKVKEIEVELPG</sequence>
<keyword evidence="2" id="KW-1185">Reference proteome</keyword>
<reference evidence="1 2" key="1">
    <citation type="submission" date="2024-10" db="EMBL/GenBank/DDBJ databases">
        <title>The Natural Products Discovery Center: Release of the First 8490 Sequenced Strains for Exploring Actinobacteria Biosynthetic Diversity.</title>
        <authorList>
            <person name="Kalkreuter E."/>
            <person name="Kautsar S.A."/>
            <person name="Yang D."/>
            <person name="Bader C.D."/>
            <person name="Teijaro C.N."/>
            <person name="Fluegel L."/>
            <person name="Davis C.M."/>
            <person name="Simpson J.R."/>
            <person name="Lauterbach L."/>
            <person name="Steele A.D."/>
            <person name="Gui C."/>
            <person name="Meng S."/>
            <person name="Li G."/>
            <person name="Viehrig K."/>
            <person name="Ye F."/>
            <person name="Su P."/>
            <person name="Kiefer A.F."/>
            <person name="Nichols A."/>
            <person name="Cepeda A.J."/>
            <person name="Yan W."/>
            <person name="Fan B."/>
            <person name="Jiang Y."/>
            <person name="Adhikari A."/>
            <person name="Zheng C.-J."/>
            <person name="Schuster L."/>
            <person name="Cowan T.M."/>
            <person name="Smanski M.J."/>
            <person name="Chevrette M.G."/>
            <person name="De Carvalho L.P.S."/>
            <person name="Shen B."/>
        </authorList>
    </citation>
    <scope>NUCLEOTIDE SEQUENCE [LARGE SCALE GENOMIC DNA]</scope>
    <source>
        <strain evidence="1 2">NPDC087220</strain>
    </source>
</reference>
<proteinExistence type="predicted"/>
<evidence type="ECO:0000313" key="1">
    <source>
        <dbReference type="EMBL" id="MFJ2821822.1"/>
    </source>
</evidence>
<dbReference type="EMBL" id="JBIUYY010000004">
    <property type="protein sequence ID" value="MFJ2821822.1"/>
    <property type="molecule type" value="Genomic_DNA"/>
</dbReference>
<name>A0ABW8EF02_STRT5</name>